<reference evidence="1" key="1">
    <citation type="journal article" date="2015" name="Nature">
        <title>Complex archaea that bridge the gap between prokaryotes and eukaryotes.</title>
        <authorList>
            <person name="Spang A."/>
            <person name="Saw J.H."/>
            <person name="Jorgensen S.L."/>
            <person name="Zaremba-Niedzwiedzka K."/>
            <person name="Martijn J."/>
            <person name="Lind A.E."/>
            <person name="van Eijk R."/>
            <person name="Schleper C."/>
            <person name="Guy L."/>
            <person name="Ettema T.J."/>
        </authorList>
    </citation>
    <scope>NUCLEOTIDE SEQUENCE</scope>
</reference>
<gene>
    <name evidence="1" type="ORF">LCGC14_2574890</name>
</gene>
<comment type="caution">
    <text evidence="1">The sequence shown here is derived from an EMBL/GenBank/DDBJ whole genome shotgun (WGS) entry which is preliminary data.</text>
</comment>
<evidence type="ECO:0000313" key="1">
    <source>
        <dbReference type="EMBL" id="KKL08534.1"/>
    </source>
</evidence>
<protein>
    <submittedName>
        <fullName evidence="1">Uncharacterized protein</fullName>
    </submittedName>
</protein>
<name>A0A0F9AG66_9ZZZZ</name>
<accession>A0A0F9AG66</accession>
<organism evidence="1">
    <name type="scientific">marine sediment metagenome</name>
    <dbReference type="NCBI Taxonomy" id="412755"/>
    <lineage>
        <taxon>unclassified sequences</taxon>
        <taxon>metagenomes</taxon>
        <taxon>ecological metagenomes</taxon>
    </lineage>
</organism>
<dbReference type="EMBL" id="LAZR01042840">
    <property type="protein sequence ID" value="KKL08534.1"/>
    <property type="molecule type" value="Genomic_DNA"/>
</dbReference>
<dbReference type="AlphaFoldDB" id="A0A0F9AG66"/>
<proteinExistence type="predicted"/>
<sequence length="45" mass="5265">MRNMEEEIIDTIPDEDIFRAPDKGNNLKWIIGGIVLLLVITKRRK</sequence>